<dbReference type="OrthoDB" id="9795689at2"/>
<dbReference type="NCBIfam" id="TIGR01907">
    <property type="entry name" value="casE_Cse3"/>
    <property type="match status" value="1"/>
</dbReference>
<dbReference type="Pfam" id="PF08798">
    <property type="entry name" value="CRISPR_assoc"/>
    <property type="match status" value="1"/>
</dbReference>
<organism evidence="1 2">
    <name type="scientific">Streptomyces palmae</name>
    <dbReference type="NCBI Taxonomy" id="1701085"/>
    <lineage>
        <taxon>Bacteria</taxon>
        <taxon>Bacillati</taxon>
        <taxon>Actinomycetota</taxon>
        <taxon>Actinomycetes</taxon>
        <taxon>Kitasatosporales</taxon>
        <taxon>Streptomycetaceae</taxon>
        <taxon>Streptomyces</taxon>
    </lineage>
</organism>
<accession>A0A4Z0HG11</accession>
<reference evidence="1 2" key="1">
    <citation type="submission" date="2019-03" db="EMBL/GenBank/DDBJ databases">
        <authorList>
            <person name="Gonzalez-Pimentel J.L."/>
        </authorList>
    </citation>
    <scope>NUCLEOTIDE SEQUENCE [LARGE SCALE GENOMIC DNA]</scope>
    <source>
        <strain evidence="1 2">JCM 31289</strain>
    </source>
</reference>
<dbReference type="Gene3D" id="3.30.70.1210">
    <property type="entry name" value="Crispr-associated protein, domain 2"/>
    <property type="match status" value="1"/>
</dbReference>
<proteinExistence type="predicted"/>
<name>A0A4Z0HG11_9ACTN</name>
<dbReference type="Proteomes" id="UP000297948">
    <property type="component" value="Unassembled WGS sequence"/>
</dbReference>
<sequence length="256" mass="28460">MYLTRFRFNTARSEARRLLGSPHRLHGAVNMAFPEPPARDGDGPRVLWRLDHTSAGRVDLFVSSPSRPDLTHLVEQAGWPSLGPEGWTTFAYAEFLDALRQGDTWAFRLTANPVHHIRRESDPPGAPTKRAAHVSTRHQIGWLLKHQERAGFAVVRRQAEDGSDMPGEEHEVYELIVHDRTPVRFGKPSGTGPAEVRTGGVRNGRAPAAPDVRFTRATYDGRLRITDLTAFRHTLTHGLGKAKAYGCGLMTLAPVR</sequence>
<comment type="caution">
    <text evidence="1">The sequence shown here is derived from an EMBL/GenBank/DDBJ whole genome shotgun (WGS) entry which is preliminary data.</text>
</comment>
<dbReference type="InterPro" id="IPR010179">
    <property type="entry name" value="CRISPR-assoc_prot_Cse3"/>
</dbReference>
<dbReference type="SMART" id="SM01101">
    <property type="entry name" value="CRISPR_assoc"/>
    <property type="match status" value="1"/>
</dbReference>
<dbReference type="RefSeq" id="WP_135337306.1">
    <property type="nucleotide sequence ID" value="NZ_JBHLTX010000042.1"/>
</dbReference>
<dbReference type="CDD" id="cd09727">
    <property type="entry name" value="Cas6_I-E"/>
    <property type="match status" value="1"/>
</dbReference>
<gene>
    <name evidence="1" type="primary">cas6e</name>
    <name evidence="1" type="ORF">E4099_02915</name>
</gene>
<dbReference type="EMBL" id="SRID01000013">
    <property type="protein sequence ID" value="TGB17812.1"/>
    <property type="molecule type" value="Genomic_DNA"/>
</dbReference>
<evidence type="ECO:0000313" key="2">
    <source>
        <dbReference type="Proteomes" id="UP000297948"/>
    </source>
</evidence>
<evidence type="ECO:0000313" key="1">
    <source>
        <dbReference type="EMBL" id="TGB17812.1"/>
    </source>
</evidence>
<dbReference type="SUPFAM" id="SSF117987">
    <property type="entry name" value="CRISPR-associated protein"/>
    <property type="match status" value="2"/>
</dbReference>
<protein>
    <submittedName>
        <fullName evidence="1">Type I-E CRISPR-associated protein Cas6/Cse3/CasE</fullName>
    </submittedName>
</protein>
<dbReference type="Gene3D" id="3.30.70.1200">
    <property type="entry name" value="Crispr-associated protein, domain 1"/>
    <property type="match status" value="1"/>
</dbReference>
<keyword evidence="2" id="KW-1185">Reference proteome</keyword>
<dbReference type="AlphaFoldDB" id="A0A4Z0HG11"/>